<dbReference type="Gene3D" id="2.60.40.1120">
    <property type="entry name" value="Carboxypeptidase-like, regulatory domain"/>
    <property type="match status" value="1"/>
</dbReference>
<dbReference type="SUPFAM" id="SSF82171">
    <property type="entry name" value="DPP6 N-terminal domain-like"/>
    <property type="match status" value="1"/>
</dbReference>
<dbReference type="InterPro" id="IPR013320">
    <property type="entry name" value="ConA-like_dom_sf"/>
</dbReference>
<keyword evidence="8" id="KW-1185">Reference proteome</keyword>
<dbReference type="InterPro" id="IPR011659">
    <property type="entry name" value="WD40"/>
</dbReference>
<evidence type="ECO:0000259" key="6">
    <source>
        <dbReference type="PROSITE" id="PS51123"/>
    </source>
</evidence>
<dbReference type="Gene3D" id="3.30.1330.60">
    <property type="entry name" value="OmpA-like domain"/>
    <property type="match status" value="1"/>
</dbReference>
<feature type="signal peptide" evidence="5">
    <location>
        <begin position="1"/>
        <end position="18"/>
    </location>
</feature>
<dbReference type="InterPro" id="IPR036737">
    <property type="entry name" value="OmpA-like_sf"/>
</dbReference>
<dbReference type="EMBL" id="JBIPKE010000012">
    <property type="protein sequence ID" value="MFH6982654.1"/>
    <property type="molecule type" value="Genomic_DNA"/>
</dbReference>
<evidence type="ECO:0000256" key="2">
    <source>
        <dbReference type="ARBA" id="ARBA00023136"/>
    </source>
</evidence>
<evidence type="ECO:0000256" key="1">
    <source>
        <dbReference type="ARBA" id="ARBA00004442"/>
    </source>
</evidence>
<dbReference type="InterPro" id="IPR006665">
    <property type="entry name" value="OmpA-like"/>
</dbReference>
<dbReference type="Proteomes" id="UP001610063">
    <property type="component" value="Unassembled WGS sequence"/>
</dbReference>
<comment type="caution">
    <text evidence="7">The sequence shown here is derived from an EMBL/GenBank/DDBJ whole genome shotgun (WGS) entry which is preliminary data.</text>
</comment>
<keyword evidence="5" id="KW-0732">Signal</keyword>
<dbReference type="InterPro" id="IPR006664">
    <property type="entry name" value="OMP_bac"/>
</dbReference>
<dbReference type="Pfam" id="PF00691">
    <property type="entry name" value="OmpA"/>
    <property type="match status" value="1"/>
</dbReference>
<evidence type="ECO:0000256" key="4">
    <source>
        <dbReference type="PROSITE-ProRule" id="PRU00473"/>
    </source>
</evidence>
<dbReference type="SUPFAM" id="SSF103088">
    <property type="entry name" value="OmpA-like"/>
    <property type="match status" value="1"/>
</dbReference>
<dbReference type="Gene3D" id="2.60.120.560">
    <property type="entry name" value="Exo-inulinase, domain 1"/>
    <property type="match status" value="1"/>
</dbReference>
<dbReference type="Pfam" id="PF07676">
    <property type="entry name" value="PD40"/>
    <property type="match status" value="2"/>
</dbReference>
<name>A0ABW7N7I5_9BACT</name>
<dbReference type="PANTHER" id="PTHR30329">
    <property type="entry name" value="STATOR ELEMENT OF FLAGELLAR MOTOR COMPLEX"/>
    <property type="match status" value="1"/>
</dbReference>
<keyword evidence="3" id="KW-0998">Cell outer membrane</keyword>
<dbReference type="PROSITE" id="PS51123">
    <property type="entry name" value="OMPA_2"/>
    <property type="match status" value="1"/>
</dbReference>
<feature type="domain" description="OmpA-like" evidence="6">
    <location>
        <begin position="584"/>
        <end position="698"/>
    </location>
</feature>
<organism evidence="7 8">
    <name type="scientific">Marinoscillum luteum</name>
    <dbReference type="NCBI Taxonomy" id="861051"/>
    <lineage>
        <taxon>Bacteria</taxon>
        <taxon>Pseudomonadati</taxon>
        <taxon>Bacteroidota</taxon>
        <taxon>Cytophagia</taxon>
        <taxon>Cytophagales</taxon>
        <taxon>Reichenbachiellaceae</taxon>
        <taxon>Marinoscillum</taxon>
    </lineage>
</organism>
<dbReference type="RefSeq" id="WP_395416335.1">
    <property type="nucleotide sequence ID" value="NZ_JBIPKE010000012.1"/>
</dbReference>
<dbReference type="InterPro" id="IPR050330">
    <property type="entry name" value="Bact_OuterMem_StrucFunc"/>
</dbReference>
<comment type="subcellular location">
    <subcellularLocation>
        <location evidence="1">Cell outer membrane</location>
    </subcellularLocation>
</comment>
<gene>
    <name evidence="7" type="ORF">ACHKAR_04345</name>
</gene>
<feature type="chain" id="PRO_5046716662" evidence="5">
    <location>
        <begin position="19"/>
        <end position="698"/>
    </location>
</feature>
<keyword evidence="2 4" id="KW-0472">Membrane</keyword>
<evidence type="ECO:0000313" key="8">
    <source>
        <dbReference type="Proteomes" id="UP001610063"/>
    </source>
</evidence>
<evidence type="ECO:0000256" key="5">
    <source>
        <dbReference type="SAM" id="SignalP"/>
    </source>
</evidence>
<dbReference type="CDD" id="cd15482">
    <property type="entry name" value="Sialidase_non-viral"/>
    <property type="match status" value="1"/>
</dbReference>
<sequence length="698" mass="78234">MKKLLFALLYLMFFTAIAQKTVFRDDFRDNRNQWTVATKTEYVSYLQDGKYVISKKTESGGWLFFKELYTEYERDFVIEAEAKQVSGVDNNGYGLLFATADANNANFFIVTSNGHFRVAGYDGGSYKAVTEWTKTDKVSKMNEINSLKVERKGSALTFYVNGYQVYSMPAADMEIRGPKSGFVLYDEMKVEFDFIEIRQDYRNINLVPGTDTLQIVKEPLGTEVNSPYTEKSPVISADGLTLYFSRDDHPGNNTRRDRSDVWYSKMVDGKWQMAQNMGTPINNAGHNFVISTTADNNGLLIGNTYHADGSSNTSGFSYTNLTPSGWEVPRDVTVENYYNDNDYTESCLSSSRKVMLSTVERKDSRGSKDIYVSFLQEDSTWSEHVNLGDVINTPASEASPFLAADDITLYFSTKGHPGFGSNDIFMTRRLDDTWLNWSEPQNMGPQINTPNWDAYYTIPANGAFAYVVSESYYEGDLDIYRIKIPEAAKPKAVTLVYGKVLNAKTNEPLAAEIQYGDLGTNKEIGRATSLAADGSYKIVLTSGKSYSFLASKQNFVTVSDNINIEQSEEYQEIERNLYLAPIEVGQTVLINNIFFDFGKATLRETSFPDLDRLVTLLEKYEGMKIEISGHTDDVGSDAANQALSQSRAQAVLDYLSGKSIAGGRLISKGYGEAKPLATNDTEEGRQRNRRVEFTITAM</sequence>
<evidence type="ECO:0000256" key="3">
    <source>
        <dbReference type="ARBA" id="ARBA00023237"/>
    </source>
</evidence>
<reference evidence="7 8" key="1">
    <citation type="journal article" date="2013" name="Int. J. Syst. Evol. Microbiol.">
        <title>Marinoscillum luteum sp. nov., isolated from marine sediment.</title>
        <authorList>
            <person name="Cha I.T."/>
            <person name="Park S.J."/>
            <person name="Kim S.J."/>
            <person name="Kim J.G."/>
            <person name="Jung M.Y."/>
            <person name="Shin K.S."/>
            <person name="Kwon K.K."/>
            <person name="Yang S.H."/>
            <person name="Seo Y.S."/>
            <person name="Rhee S.K."/>
        </authorList>
    </citation>
    <scope>NUCLEOTIDE SEQUENCE [LARGE SCALE GENOMIC DNA]</scope>
    <source>
        <strain evidence="7 8">KCTC 23939</strain>
    </source>
</reference>
<accession>A0ABW7N7I5</accession>
<evidence type="ECO:0000313" key="7">
    <source>
        <dbReference type="EMBL" id="MFH6982654.1"/>
    </source>
</evidence>
<dbReference type="PANTHER" id="PTHR30329:SF21">
    <property type="entry name" value="LIPOPROTEIN YIAD-RELATED"/>
    <property type="match status" value="1"/>
</dbReference>
<dbReference type="PRINTS" id="PR01021">
    <property type="entry name" value="OMPADOMAIN"/>
</dbReference>
<dbReference type="CDD" id="cd07185">
    <property type="entry name" value="OmpA_C-like"/>
    <property type="match status" value="1"/>
</dbReference>
<proteinExistence type="predicted"/>
<protein>
    <submittedName>
        <fullName evidence="7">OmpA family protein</fullName>
    </submittedName>
</protein>
<dbReference type="SUPFAM" id="SSF49899">
    <property type="entry name" value="Concanavalin A-like lectins/glucanases"/>
    <property type="match status" value="1"/>
</dbReference>